<name>A0AAD8BMB0_BIOPF</name>
<keyword evidence="5 8" id="KW-0560">Oxidoreductase</keyword>
<evidence type="ECO:0000256" key="4">
    <source>
        <dbReference type="ARBA" id="ARBA00022827"/>
    </source>
</evidence>
<dbReference type="PANTHER" id="PTHR13914">
    <property type="entry name" value="PROLINE OXIDASE"/>
    <property type="match status" value="1"/>
</dbReference>
<dbReference type="Proteomes" id="UP001233172">
    <property type="component" value="Unassembled WGS sequence"/>
</dbReference>
<keyword evidence="11" id="KW-1185">Reference proteome</keyword>
<dbReference type="GO" id="GO:0010133">
    <property type="term" value="P:L-proline catabolic process to L-glutamate"/>
    <property type="evidence" value="ECO:0007669"/>
    <property type="project" value="TreeGrafter"/>
</dbReference>
<evidence type="ECO:0000256" key="5">
    <source>
        <dbReference type="ARBA" id="ARBA00023002"/>
    </source>
</evidence>
<dbReference type="EC" id="1.5.5.2" evidence="8"/>
<dbReference type="GO" id="GO:0005739">
    <property type="term" value="C:mitochondrion"/>
    <property type="evidence" value="ECO:0007669"/>
    <property type="project" value="TreeGrafter"/>
</dbReference>
<dbReference type="InterPro" id="IPR015659">
    <property type="entry name" value="Proline_oxidase"/>
</dbReference>
<keyword evidence="6 8" id="KW-0642">Proline metabolism</keyword>
<evidence type="ECO:0000259" key="9">
    <source>
        <dbReference type="Pfam" id="PF01619"/>
    </source>
</evidence>
<comment type="caution">
    <text evidence="10">The sequence shown here is derived from an EMBL/GenBank/DDBJ whole genome shotgun (WGS) entry which is preliminary data.</text>
</comment>
<evidence type="ECO:0000256" key="6">
    <source>
        <dbReference type="ARBA" id="ARBA00023062"/>
    </source>
</evidence>
<keyword evidence="4 8" id="KW-0274">FAD</keyword>
<dbReference type="AlphaFoldDB" id="A0AAD8BMB0"/>
<evidence type="ECO:0000256" key="1">
    <source>
        <dbReference type="ARBA" id="ARBA00001974"/>
    </source>
</evidence>
<keyword evidence="3 8" id="KW-0285">Flavoprotein</keyword>
<evidence type="ECO:0000313" key="10">
    <source>
        <dbReference type="EMBL" id="KAK0057282.1"/>
    </source>
</evidence>
<sequence>MHAVVVVHVEEAQAINIFLPNNEMLLNALRAASSNANGKYLINCAEHLHKSYQWAHGRRVVNYYLSFPYIQRIPQTRTDTLYTTSRYQISLDVNKGFKARIFHLSDKRNFSSSHFCLQSENGRCNHVPAMFENNEVAYSSKSTWELCRALVIFFLCKFTYFTDNAVQIMSLSYKVLGRRISDFIIGRTIYNQFVAGKTIEELKDATKKLGQEGIGPMLCTPIETDANSVQSERFFDTNVEKILDSLHLATQLNYPQPTFQFRLSALMSGNVLKLVSKICGQTTHNDDVIRALLDGMKGTSVDFTKLPGWEKLLPDNSIELDLAMQRLGKISKEIQKFDVMALIDAEYTYINPALRMLSLALMKECNRSSAKVLYTYQAYLKRTHSTLKSDLEFAKKSEFCFGLKLVRGAYMVRERMLAKTHNYEDPVHESFDKTSASYNACLDLLFDKIKDRSSKPLRLIIASHNEDTICYALNSIKKLGIDRSSVYFGQLYGMADHVSCILAHNGYHVYKSIPYGTIADTLPYLARRAQENTAMLANARRERQLVAKAIQSRLLMS</sequence>
<comment type="cofactor">
    <cofactor evidence="1 8">
        <name>FAD</name>
        <dbReference type="ChEBI" id="CHEBI:57692"/>
    </cofactor>
</comment>
<dbReference type="PANTHER" id="PTHR13914:SF29">
    <property type="entry name" value="HYDROXYPROLINE DEHYDROGENASE"/>
    <property type="match status" value="1"/>
</dbReference>
<dbReference type="EMBL" id="JASAOG010000056">
    <property type="protein sequence ID" value="KAK0057282.1"/>
    <property type="molecule type" value="Genomic_DNA"/>
</dbReference>
<feature type="domain" description="Proline dehydrogenase" evidence="9">
    <location>
        <begin position="298"/>
        <end position="538"/>
    </location>
</feature>
<organism evidence="10 11">
    <name type="scientific">Biomphalaria pfeifferi</name>
    <name type="common">Bloodfluke planorb</name>
    <name type="synonym">Freshwater snail</name>
    <dbReference type="NCBI Taxonomy" id="112525"/>
    <lineage>
        <taxon>Eukaryota</taxon>
        <taxon>Metazoa</taxon>
        <taxon>Spiralia</taxon>
        <taxon>Lophotrochozoa</taxon>
        <taxon>Mollusca</taxon>
        <taxon>Gastropoda</taxon>
        <taxon>Heterobranchia</taxon>
        <taxon>Euthyneura</taxon>
        <taxon>Panpulmonata</taxon>
        <taxon>Hygrophila</taxon>
        <taxon>Lymnaeoidea</taxon>
        <taxon>Planorbidae</taxon>
        <taxon>Biomphalaria</taxon>
    </lineage>
</organism>
<evidence type="ECO:0000313" key="11">
    <source>
        <dbReference type="Proteomes" id="UP001233172"/>
    </source>
</evidence>
<evidence type="ECO:0000256" key="8">
    <source>
        <dbReference type="RuleBase" id="RU364054"/>
    </source>
</evidence>
<comment type="similarity">
    <text evidence="2 8">Belongs to the proline oxidase family.</text>
</comment>
<dbReference type="GO" id="GO:0071949">
    <property type="term" value="F:FAD binding"/>
    <property type="evidence" value="ECO:0007669"/>
    <property type="project" value="TreeGrafter"/>
</dbReference>
<dbReference type="GO" id="GO:0004657">
    <property type="term" value="F:proline dehydrogenase activity"/>
    <property type="evidence" value="ECO:0007669"/>
    <property type="project" value="UniProtKB-EC"/>
</dbReference>
<reference evidence="10" key="1">
    <citation type="journal article" date="2023" name="PLoS Negl. Trop. Dis.">
        <title>A genome sequence for Biomphalaria pfeifferi, the major vector snail for the human-infecting parasite Schistosoma mansoni.</title>
        <authorList>
            <person name="Bu L."/>
            <person name="Lu L."/>
            <person name="Laidemitt M.R."/>
            <person name="Zhang S.M."/>
            <person name="Mutuku M."/>
            <person name="Mkoji G."/>
            <person name="Steinauer M."/>
            <person name="Loker E.S."/>
        </authorList>
    </citation>
    <scope>NUCLEOTIDE SEQUENCE</scope>
    <source>
        <strain evidence="10">KasaAsao</strain>
    </source>
</reference>
<dbReference type="Pfam" id="PF01619">
    <property type="entry name" value="Pro_dh"/>
    <property type="match status" value="1"/>
</dbReference>
<dbReference type="InterPro" id="IPR029041">
    <property type="entry name" value="FAD-linked_oxidoreductase-like"/>
</dbReference>
<dbReference type="Gene3D" id="3.20.20.220">
    <property type="match status" value="1"/>
</dbReference>
<reference evidence="10" key="2">
    <citation type="submission" date="2023-04" db="EMBL/GenBank/DDBJ databases">
        <authorList>
            <person name="Bu L."/>
            <person name="Lu L."/>
            <person name="Laidemitt M.R."/>
            <person name="Zhang S.M."/>
            <person name="Mutuku M."/>
            <person name="Mkoji G."/>
            <person name="Steinauer M."/>
            <person name="Loker E.S."/>
        </authorList>
    </citation>
    <scope>NUCLEOTIDE SEQUENCE</scope>
    <source>
        <strain evidence="10">KasaAsao</strain>
        <tissue evidence="10">Whole Snail</tissue>
    </source>
</reference>
<accession>A0AAD8BMB0</accession>
<comment type="function">
    <text evidence="8">Converts proline to delta-1-pyrroline-5-carboxylate.</text>
</comment>
<evidence type="ECO:0000256" key="3">
    <source>
        <dbReference type="ARBA" id="ARBA00022630"/>
    </source>
</evidence>
<dbReference type="InterPro" id="IPR002872">
    <property type="entry name" value="Proline_DH_dom"/>
</dbReference>
<gene>
    <name evidence="10" type="ORF">Bpfe_013375</name>
</gene>
<proteinExistence type="inferred from homology"/>
<evidence type="ECO:0000256" key="2">
    <source>
        <dbReference type="ARBA" id="ARBA00005869"/>
    </source>
</evidence>
<evidence type="ECO:0000256" key="7">
    <source>
        <dbReference type="ARBA" id="ARBA00048242"/>
    </source>
</evidence>
<dbReference type="SUPFAM" id="SSF51730">
    <property type="entry name" value="FAD-linked oxidoreductase"/>
    <property type="match status" value="1"/>
</dbReference>
<comment type="catalytic activity">
    <reaction evidence="7">
        <text>trans-4-hydroxy-L-proline + a quinone = (3R,5S)-1-pyrroline-3-hydroxy-5-carboxylate + a quinol + H(+)</text>
        <dbReference type="Rhea" id="RHEA:52512"/>
        <dbReference type="ChEBI" id="CHEBI:15378"/>
        <dbReference type="ChEBI" id="CHEBI:24646"/>
        <dbReference type="ChEBI" id="CHEBI:58375"/>
        <dbReference type="ChEBI" id="CHEBI:62612"/>
        <dbReference type="ChEBI" id="CHEBI:132124"/>
        <dbReference type="EC" id="1.5.5.3"/>
    </reaction>
</comment>
<comment type="catalytic activity">
    <reaction evidence="8">
        <text>L-proline + a quinone = (S)-1-pyrroline-5-carboxylate + a quinol + H(+)</text>
        <dbReference type="Rhea" id="RHEA:23784"/>
        <dbReference type="ChEBI" id="CHEBI:15378"/>
        <dbReference type="ChEBI" id="CHEBI:17388"/>
        <dbReference type="ChEBI" id="CHEBI:24646"/>
        <dbReference type="ChEBI" id="CHEBI:60039"/>
        <dbReference type="ChEBI" id="CHEBI:132124"/>
        <dbReference type="EC" id="1.5.5.2"/>
    </reaction>
</comment>
<protein>
    <recommendedName>
        <fullName evidence="8">Proline dehydrogenase</fullName>
        <ecNumber evidence="8">1.5.5.2</ecNumber>
    </recommendedName>
</protein>